<keyword evidence="6 13" id="KW-0949">S-adenosyl-L-methionine</keyword>
<evidence type="ECO:0000256" key="1">
    <source>
        <dbReference type="ARBA" id="ARBA00004496"/>
    </source>
</evidence>
<dbReference type="NCBIfam" id="TIGR00113">
    <property type="entry name" value="queA"/>
    <property type="match status" value="1"/>
</dbReference>
<dbReference type="Gene3D" id="2.40.10.240">
    <property type="entry name" value="QueA-like"/>
    <property type="match status" value="1"/>
</dbReference>
<evidence type="ECO:0000256" key="4">
    <source>
        <dbReference type="ARBA" id="ARBA00022490"/>
    </source>
</evidence>
<dbReference type="Pfam" id="PF02547">
    <property type="entry name" value="Queuosine_synth"/>
    <property type="match status" value="1"/>
</dbReference>
<comment type="function">
    <text evidence="13">Transfers and isomerizes the ribose moiety from AdoMet to the 7-aminomethyl group of 7-deazaguanine (preQ1-tRNA) to give epoxyqueuosine (oQ-tRNA).</text>
</comment>
<dbReference type="FunFam" id="3.40.1780.10:FF:000001">
    <property type="entry name" value="S-adenosylmethionine:tRNA ribosyltransferase-isomerase"/>
    <property type="match status" value="1"/>
</dbReference>
<evidence type="ECO:0000256" key="6">
    <source>
        <dbReference type="ARBA" id="ARBA00022691"/>
    </source>
</evidence>
<comment type="similarity">
    <text evidence="9 13">Belongs to the QueA family.</text>
</comment>
<name>A0A9D1M3V5_9PROT</name>
<dbReference type="InterPro" id="IPR036100">
    <property type="entry name" value="QueA_sf"/>
</dbReference>
<dbReference type="NCBIfam" id="NF001140">
    <property type="entry name" value="PRK00147.1"/>
    <property type="match status" value="1"/>
</dbReference>
<evidence type="ECO:0000256" key="11">
    <source>
        <dbReference type="ARBA" id="ARBA00069325"/>
    </source>
</evidence>
<evidence type="ECO:0000313" key="15">
    <source>
        <dbReference type="Proteomes" id="UP000824107"/>
    </source>
</evidence>
<comment type="subunit">
    <text evidence="3 13">Monomer.</text>
</comment>
<evidence type="ECO:0000256" key="12">
    <source>
        <dbReference type="ARBA" id="ARBA00076160"/>
    </source>
</evidence>
<sequence>MKVDIFDFDLDRSLIASQPADPRDSCRLLDLSEDNAVHDRIFTELPELLNEGDVLVFNDTKVIPARLYAVRGLAEVEVTLYHPVDGIRWMSFIKNAKRLHEGDTITFYTEDISPEKSQFSAKVISKNGEEGVEIAFDCDPKDLGRLLEVYGSMPLPPYIKRSKPDAADKDNLWNRYSDKENYQTIYAKYEGAVAAPTAGLHFTDRVFDALEKKGVKKVFLTLHVGAGTFLPVKVEDTDDHKMHAEYGIIHQDACDVVNRAKAAGKKIIAVGTTSLRLLETAGDDNGILHPFTGETDIFITPGYKFKIIDNIVTNFHLPKSTLFMLICAIAGTDRMKAAYRHAMEKGYRFYSYGDSCFLKCVNKI</sequence>
<comment type="catalytic activity">
    <reaction evidence="8 13">
        <text>7-aminomethyl-7-carbaguanosine(34) in tRNA + S-adenosyl-L-methionine = epoxyqueuosine(34) in tRNA + adenine + L-methionine + 2 H(+)</text>
        <dbReference type="Rhea" id="RHEA:32155"/>
        <dbReference type="Rhea" id="RHEA-COMP:10342"/>
        <dbReference type="Rhea" id="RHEA-COMP:18582"/>
        <dbReference type="ChEBI" id="CHEBI:15378"/>
        <dbReference type="ChEBI" id="CHEBI:16708"/>
        <dbReference type="ChEBI" id="CHEBI:57844"/>
        <dbReference type="ChEBI" id="CHEBI:59789"/>
        <dbReference type="ChEBI" id="CHEBI:82833"/>
        <dbReference type="ChEBI" id="CHEBI:194443"/>
        <dbReference type="EC" id="2.4.99.17"/>
    </reaction>
</comment>
<evidence type="ECO:0000256" key="13">
    <source>
        <dbReference type="HAMAP-Rule" id="MF_00113"/>
    </source>
</evidence>
<evidence type="ECO:0000256" key="10">
    <source>
        <dbReference type="ARBA" id="ARBA00066503"/>
    </source>
</evidence>
<dbReference type="Gene3D" id="3.40.1780.10">
    <property type="entry name" value="QueA-like"/>
    <property type="match status" value="1"/>
</dbReference>
<keyword evidence="5 13" id="KW-0808">Transferase</keyword>
<reference evidence="14" key="1">
    <citation type="submission" date="2020-10" db="EMBL/GenBank/DDBJ databases">
        <authorList>
            <person name="Gilroy R."/>
        </authorList>
    </citation>
    <scope>NUCLEOTIDE SEQUENCE</scope>
    <source>
        <strain evidence="14">ChiW3-316</strain>
    </source>
</reference>
<dbReference type="GO" id="GO:0008616">
    <property type="term" value="P:tRNA queuosine(34) biosynthetic process"/>
    <property type="evidence" value="ECO:0007669"/>
    <property type="project" value="UniProtKB-UniRule"/>
</dbReference>
<comment type="subcellular location">
    <subcellularLocation>
        <location evidence="1 13">Cytoplasm</location>
    </subcellularLocation>
</comment>
<comment type="caution">
    <text evidence="14">The sequence shown here is derived from an EMBL/GenBank/DDBJ whole genome shotgun (WGS) entry which is preliminary data.</text>
</comment>
<evidence type="ECO:0000256" key="9">
    <source>
        <dbReference type="ARBA" id="ARBA00061210"/>
    </source>
</evidence>
<comment type="pathway">
    <text evidence="2 13">tRNA modification; tRNA-queuosine biosynthesis.</text>
</comment>
<dbReference type="PANTHER" id="PTHR30307">
    <property type="entry name" value="S-ADENOSYLMETHIONINE:TRNA RIBOSYLTRANSFERASE-ISOMERASE"/>
    <property type="match status" value="1"/>
</dbReference>
<evidence type="ECO:0000256" key="2">
    <source>
        <dbReference type="ARBA" id="ARBA00004691"/>
    </source>
</evidence>
<dbReference type="EMBL" id="DVNC01000023">
    <property type="protein sequence ID" value="HIU53109.1"/>
    <property type="molecule type" value="Genomic_DNA"/>
</dbReference>
<dbReference type="InterPro" id="IPR042119">
    <property type="entry name" value="QueA_dom2"/>
</dbReference>
<dbReference type="EC" id="2.4.99.17" evidence="10 13"/>
<dbReference type="InterPro" id="IPR003699">
    <property type="entry name" value="QueA"/>
</dbReference>
<evidence type="ECO:0000256" key="7">
    <source>
        <dbReference type="ARBA" id="ARBA00022785"/>
    </source>
</evidence>
<reference evidence="14" key="2">
    <citation type="journal article" date="2021" name="PeerJ">
        <title>Extensive microbial diversity within the chicken gut microbiome revealed by metagenomics and culture.</title>
        <authorList>
            <person name="Gilroy R."/>
            <person name="Ravi A."/>
            <person name="Getino M."/>
            <person name="Pursley I."/>
            <person name="Horton D.L."/>
            <person name="Alikhan N.F."/>
            <person name="Baker D."/>
            <person name="Gharbi K."/>
            <person name="Hall N."/>
            <person name="Watson M."/>
            <person name="Adriaenssens E.M."/>
            <person name="Foster-Nyarko E."/>
            <person name="Jarju S."/>
            <person name="Secka A."/>
            <person name="Antonio M."/>
            <person name="Oren A."/>
            <person name="Chaudhuri R.R."/>
            <person name="La Ragione R."/>
            <person name="Hildebrand F."/>
            <person name="Pallen M.J."/>
        </authorList>
    </citation>
    <scope>NUCLEOTIDE SEQUENCE</scope>
    <source>
        <strain evidence="14">ChiW3-316</strain>
    </source>
</reference>
<organism evidence="14 15">
    <name type="scientific">Candidatus Scatocola faecipullorum</name>
    <dbReference type="NCBI Taxonomy" id="2840917"/>
    <lineage>
        <taxon>Bacteria</taxon>
        <taxon>Pseudomonadati</taxon>
        <taxon>Pseudomonadota</taxon>
        <taxon>Alphaproteobacteria</taxon>
        <taxon>Rhodospirillales</taxon>
        <taxon>Rhodospirillaceae</taxon>
        <taxon>Rhodospirillaceae incertae sedis</taxon>
        <taxon>Candidatus Scatocola</taxon>
    </lineage>
</organism>
<dbReference type="GO" id="GO:0051075">
    <property type="term" value="F:S-adenosylmethionine:tRNA ribosyltransferase-isomerase activity"/>
    <property type="evidence" value="ECO:0007669"/>
    <property type="project" value="UniProtKB-EC"/>
</dbReference>
<evidence type="ECO:0000256" key="5">
    <source>
        <dbReference type="ARBA" id="ARBA00022679"/>
    </source>
</evidence>
<dbReference type="Proteomes" id="UP000824107">
    <property type="component" value="Unassembled WGS sequence"/>
</dbReference>
<protein>
    <recommendedName>
        <fullName evidence="11 13">S-adenosylmethionine:tRNA ribosyltransferase-isomerase</fullName>
        <ecNumber evidence="10 13">2.4.99.17</ecNumber>
    </recommendedName>
    <alternativeName>
        <fullName evidence="12 13">Queuosine biosynthesis protein QueA</fullName>
    </alternativeName>
</protein>
<dbReference type="AlphaFoldDB" id="A0A9D1M3V5"/>
<dbReference type="InterPro" id="IPR042118">
    <property type="entry name" value="QueA_dom1"/>
</dbReference>
<evidence type="ECO:0000256" key="3">
    <source>
        <dbReference type="ARBA" id="ARBA00011245"/>
    </source>
</evidence>
<dbReference type="PANTHER" id="PTHR30307:SF0">
    <property type="entry name" value="S-ADENOSYLMETHIONINE:TRNA RIBOSYLTRANSFERASE-ISOMERASE"/>
    <property type="match status" value="1"/>
</dbReference>
<keyword evidence="7 13" id="KW-0671">Queuosine biosynthesis</keyword>
<accession>A0A9D1M3V5</accession>
<gene>
    <name evidence="13 14" type="primary">queA</name>
    <name evidence="14" type="ORF">IAD20_03405</name>
</gene>
<dbReference type="GO" id="GO:0005737">
    <property type="term" value="C:cytoplasm"/>
    <property type="evidence" value="ECO:0007669"/>
    <property type="project" value="UniProtKB-SubCell"/>
</dbReference>
<keyword evidence="14" id="KW-0328">Glycosyltransferase</keyword>
<dbReference type="HAMAP" id="MF_00113">
    <property type="entry name" value="QueA"/>
    <property type="match status" value="1"/>
</dbReference>
<evidence type="ECO:0000313" key="14">
    <source>
        <dbReference type="EMBL" id="HIU53109.1"/>
    </source>
</evidence>
<evidence type="ECO:0000256" key="8">
    <source>
        <dbReference type="ARBA" id="ARBA00052751"/>
    </source>
</evidence>
<proteinExistence type="inferred from homology"/>
<keyword evidence="4 13" id="KW-0963">Cytoplasm</keyword>
<dbReference type="SUPFAM" id="SSF111337">
    <property type="entry name" value="QueA-like"/>
    <property type="match status" value="1"/>
</dbReference>